<feature type="transmembrane region" description="Helical" evidence="5">
    <location>
        <begin position="53"/>
        <end position="69"/>
    </location>
</feature>
<protein>
    <submittedName>
        <fullName evidence="6">4-hydroxybenzoate polyprenyltransferase-like prenyltransferase</fullName>
    </submittedName>
</protein>
<keyword evidence="4 5" id="KW-0472">Membrane</keyword>
<evidence type="ECO:0000256" key="2">
    <source>
        <dbReference type="ARBA" id="ARBA00022692"/>
    </source>
</evidence>
<dbReference type="InterPro" id="IPR000537">
    <property type="entry name" value="UbiA_prenyltransferase"/>
</dbReference>
<keyword evidence="7" id="KW-1185">Reference proteome</keyword>
<evidence type="ECO:0000313" key="7">
    <source>
        <dbReference type="Proteomes" id="UP000027153"/>
    </source>
</evidence>
<gene>
    <name evidence="6" type="ORF">ANME2D_01830</name>
</gene>
<feature type="transmembrane region" description="Helical" evidence="5">
    <location>
        <begin position="151"/>
        <end position="169"/>
    </location>
</feature>
<keyword evidence="2 5" id="KW-0812">Transmembrane</keyword>
<organism evidence="6 7">
    <name type="scientific">Candidatus Methanoperedens nitratireducens</name>
    <dbReference type="NCBI Taxonomy" id="1392998"/>
    <lineage>
        <taxon>Archaea</taxon>
        <taxon>Methanobacteriati</taxon>
        <taxon>Methanobacteriota</taxon>
        <taxon>Stenosarchaea group</taxon>
        <taxon>Methanomicrobia</taxon>
        <taxon>Methanosarcinales</taxon>
        <taxon>ANME-2 cluster</taxon>
        <taxon>Candidatus Methanoperedentaceae</taxon>
        <taxon>Candidatus Methanoperedens</taxon>
    </lineage>
</organism>
<keyword evidence="6" id="KW-0808">Transferase</keyword>
<dbReference type="EMBL" id="JMIY01000004">
    <property type="protein sequence ID" value="KCZ71775.1"/>
    <property type="molecule type" value="Genomic_DNA"/>
</dbReference>
<dbReference type="NCBIfam" id="NF010117">
    <property type="entry name" value="PRK13591.1"/>
    <property type="match status" value="1"/>
</dbReference>
<evidence type="ECO:0000256" key="3">
    <source>
        <dbReference type="ARBA" id="ARBA00022989"/>
    </source>
</evidence>
<proteinExistence type="predicted"/>
<feature type="transmembrane region" description="Helical" evidence="5">
    <location>
        <begin position="75"/>
        <end position="96"/>
    </location>
</feature>
<comment type="caution">
    <text evidence="6">The sequence shown here is derived from an EMBL/GenBank/DDBJ whole genome shotgun (WGS) entry which is preliminary data.</text>
</comment>
<evidence type="ECO:0000313" key="6">
    <source>
        <dbReference type="EMBL" id="KCZ71775.1"/>
    </source>
</evidence>
<dbReference type="GO" id="GO:0005886">
    <property type="term" value="C:plasma membrane"/>
    <property type="evidence" value="ECO:0007669"/>
    <property type="project" value="UniProtKB-SubCell"/>
</dbReference>
<dbReference type="AlphaFoldDB" id="A0A062V8S8"/>
<reference evidence="6 7" key="1">
    <citation type="journal article" date="2013" name="Nature">
        <title>Anaerobic oxidation of methane coupled to nitrate reduction in a novel archaeal lineage.</title>
        <authorList>
            <person name="Haroon M.F."/>
            <person name="Hu S."/>
            <person name="Shi Y."/>
            <person name="Imelfort M."/>
            <person name="Keller J."/>
            <person name="Hugenholtz P."/>
            <person name="Yuan Z."/>
            <person name="Tyson G.W."/>
        </authorList>
    </citation>
    <scope>NUCLEOTIDE SEQUENCE [LARGE SCALE GENOMIC DNA]</scope>
    <source>
        <strain evidence="6 7">ANME-2d</strain>
    </source>
</reference>
<comment type="subcellular location">
    <subcellularLocation>
        <location evidence="1">Cell membrane</location>
        <topology evidence="1">Multi-pass membrane protein</topology>
    </subcellularLocation>
</comment>
<dbReference type="Proteomes" id="UP000027153">
    <property type="component" value="Unassembled WGS sequence"/>
</dbReference>
<evidence type="ECO:0000256" key="4">
    <source>
        <dbReference type="ARBA" id="ARBA00023136"/>
    </source>
</evidence>
<dbReference type="Pfam" id="PF01040">
    <property type="entry name" value="UbiA"/>
    <property type="match status" value="1"/>
</dbReference>
<sequence>MSISAFSAGALILFNEGLYTLPFLPLIIGYLYSKGIKIGRLNLKLKSGIGIKNLVVAFTWGTFITGIAGKSADNIVPLIFVFSFFSSKVFINSVIYDFKDVKGDSLAGIRTLPVQLGEKKTIAFLLILHILTHIGMLLAIIMGIIAFEPIILLYSLFAGIICITCYSAATEAESRTRKLIREFLVDGESTMEISLRAFTNSLFLWNVLYSN</sequence>
<feature type="transmembrane region" description="Helical" evidence="5">
    <location>
        <begin position="122"/>
        <end position="145"/>
    </location>
</feature>
<dbReference type="GO" id="GO:0016765">
    <property type="term" value="F:transferase activity, transferring alkyl or aryl (other than methyl) groups"/>
    <property type="evidence" value="ECO:0007669"/>
    <property type="project" value="InterPro"/>
</dbReference>
<evidence type="ECO:0000256" key="1">
    <source>
        <dbReference type="ARBA" id="ARBA00004651"/>
    </source>
</evidence>
<evidence type="ECO:0000256" key="5">
    <source>
        <dbReference type="SAM" id="Phobius"/>
    </source>
</evidence>
<name>A0A062V8S8_9EURY</name>
<dbReference type="Gene3D" id="1.20.120.1780">
    <property type="entry name" value="UbiA prenyltransferase"/>
    <property type="match status" value="1"/>
</dbReference>
<feature type="transmembrane region" description="Helical" evidence="5">
    <location>
        <begin position="6"/>
        <end position="32"/>
    </location>
</feature>
<accession>A0A062V8S8</accession>
<keyword evidence="3 5" id="KW-1133">Transmembrane helix</keyword>